<dbReference type="PROSITE" id="PS00149">
    <property type="entry name" value="SULFATASE_2"/>
    <property type="match status" value="1"/>
</dbReference>
<reference evidence="7" key="1">
    <citation type="submission" date="2021-01" db="EMBL/GenBank/DDBJ databases">
        <authorList>
            <person name="Corre E."/>
            <person name="Pelletier E."/>
            <person name="Niang G."/>
            <person name="Scheremetjew M."/>
            <person name="Finn R."/>
            <person name="Kale V."/>
            <person name="Holt S."/>
            <person name="Cochrane G."/>
            <person name="Meng A."/>
            <person name="Brown T."/>
            <person name="Cohen L."/>
        </authorList>
    </citation>
    <scope>NUCLEOTIDE SEQUENCE</scope>
    <source>
        <strain evidence="7">379</strain>
    </source>
</reference>
<dbReference type="PANTHER" id="PTHR42693">
    <property type="entry name" value="ARYLSULFATASE FAMILY MEMBER"/>
    <property type="match status" value="1"/>
</dbReference>
<name>A0A7S3S9Z4_EMIHU</name>
<dbReference type="InterPro" id="IPR050738">
    <property type="entry name" value="Sulfatase"/>
</dbReference>
<keyword evidence="4" id="KW-0106">Calcium</keyword>
<protein>
    <recommendedName>
        <fullName evidence="6">Sulfatase N-terminal domain-containing protein</fullName>
    </recommendedName>
</protein>
<dbReference type="PANTHER" id="PTHR42693:SF33">
    <property type="entry name" value="ARYLSULFATASE"/>
    <property type="match status" value="1"/>
</dbReference>
<dbReference type="InterPro" id="IPR017850">
    <property type="entry name" value="Alkaline_phosphatase_core_sf"/>
</dbReference>
<evidence type="ECO:0000256" key="3">
    <source>
        <dbReference type="ARBA" id="ARBA00022801"/>
    </source>
</evidence>
<feature type="region of interest" description="Disordered" evidence="5">
    <location>
        <begin position="586"/>
        <end position="607"/>
    </location>
</feature>
<comment type="similarity">
    <text evidence="1">Belongs to the sulfatase family.</text>
</comment>
<feature type="compositionally biased region" description="Basic and acidic residues" evidence="5">
    <location>
        <begin position="587"/>
        <end position="607"/>
    </location>
</feature>
<dbReference type="EMBL" id="HBIR01022188">
    <property type="protein sequence ID" value="CAE0548586.1"/>
    <property type="molecule type" value="Transcribed_RNA"/>
</dbReference>
<feature type="region of interest" description="Disordered" evidence="5">
    <location>
        <begin position="318"/>
        <end position="367"/>
    </location>
</feature>
<accession>A0A7S3S9Z4</accession>
<dbReference type="GO" id="GO:0004065">
    <property type="term" value="F:arylsulfatase activity"/>
    <property type="evidence" value="ECO:0007669"/>
    <property type="project" value="TreeGrafter"/>
</dbReference>
<evidence type="ECO:0000259" key="6">
    <source>
        <dbReference type="Pfam" id="PF00884"/>
    </source>
</evidence>
<dbReference type="GO" id="GO:0046872">
    <property type="term" value="F:metal ion binding"/>
    <property type="evidence" value="ECO:0007669"/>
    <property type="project" value="UniProtKB-KW"/>
</dbReference>
<dbReference type="Gene3D" id="3.40.720.10">
    <property type="entry name" value="Alkaline Phosphatase, subunit A"/>
    <property type="match status" value="1"/>
</dbReference>
<dbReference type="InterPro" id="IPR000917">
    <property type="entry name" value="Sulfatase_N"/>
</dbReference>
<feature type="domain" description="Sulfatase N-terminal" evidence="6">
    <location>
        <begin position="14"/>
        <end position="313"/>
    </location>
</feature>
<dbReference type="AlphaFoldDB" id="A0A7S3S9Z4"/>
<dbReference type="SUPFAM" id="SSF53649">
    <property type="entry name" value="Alkaline phosphatase-like"/>
    <property type="match status" value="1"/>
</dbReference>
<gene>
    <name evidence="7" type="ORF">EHUX00137_LOCUS16930</name>
</gene>
<dbReference type="Pfam" id="PF00884">
    <property type="entry name" value="Sulfatase"/>
    <property type="match status" value="1"/>
</dbReference>
<evidence type="ECO:0000256" key="5">
    <source>
        <dbReference type="SAM" id="MobiDB-lite"/>
    </source>
</evidence>
<evidence type="ECO:0000313" key="7">
    <source>
        <dbReference type="EMBL" id="CAE0548586.1"/>
    </source>
</evidence>
<proteinExistence type="inferred from homology"/>
<evidence type="ECO:0000256" key="2">
    <source>
        <dbReference type="ARBA" id="ARBA00022723"/>
    </source>
</evidence>
<evidence type="ECO:0000256" key="1">
    <source>
        <dbReference type="ARBA" id="ARBA00008779"/>
    </source>
</evidence>
<feature type="region of interest" description="Disordered" evidence="5">
    <location>
        <begin position="526"/>
        <end position="545"/>
    </location>
</feature>
<organism evidence="7">
    <name type="scientific">Emiliania huxleyi</name>
    <name type="common">Coccolithophore</name>
    <name type="synonym">Pontosphaera huxleyi</name>
    <dbReference type="NCBI Taxonomy" id="2903"/>
    <lineage>
        <taxon>Eukaryota</taxon>
        <taxon>Haptista</taxon>
        <taxon>Haptophyta</taxon>
        <taxon>Prymnesiophyceae</taxon>
        <taxon>Isochrysidales</taxon>
        <taxon>Noelaerhabdaceae</taxon>
        <taxon>Emiliania</taxon>
    </lineage>
</organism>
<feature type="compositionally biased region" description="Basic and acidic residues" evidence="5">
    <location>
        <begin position="342"/>
        <end position="355"/>
    </location>
</feature>
<keyword evidence="3" id="KW-0378">Hydrolase</keyword>
<keyword evidence="2" id="KW-0479">Metal-binding</keyword>
<dbReference type="InterPro" id="IPR024607">
    <property type="entry name" value="Sulfatase_CS"/>
</dbReference>
<evidence type="ECO:0000256" key="4">
    <source>
        <dbReference type="ARBA" id="ARBA00022837"/>
    </source>
</evidence>
<sequence>MPRDEGNHPWPLRPNLLLLLADDMGWGDWPNANTPLRHLDALAAAGTRFTAFYTPSCICSPARGALLTGRMAIRWGGAGATWHGTAFGAGANGGLPASEHTIGTELRSLGYATAMAGKWHLGQAAGHTPRDHGFDRFLGIPFSTDMGSSAWQLSDALPLPLLANESIAEQPADIGALTATYLSFSREFVFSAARRAQPWLGHVSPRPAARGAPLQTNSANRFLFVSFHQPHVPLAPSPRFCNRSAAGSYGDTLLEMDEAIGELGRIVSEAGAARSTLTLFASDNGPWVEMAPAAGSAGPLRGGKFTTYEGGIRALAGRRAGRPRDGRRGLAAGRAPHRRPARGRDSARAAARREGPPPAPVRAERGGPAPLPLLLWRHARRRLPRRPAAVPRPVGGVLSRLLIQGGHSNGIRCPGLWAARCGDYKLHFATRAGQRTSPVARQHLYHVGRDAAESRPLHARRRGGALDDFSPSEAERSIARINASVAALEATLPGSRGAPPVPNQLGRGYSRNATLCCHSSGSGRWLSDSQKAPARHQRGSAGHSLPRCTCSPRNWRAPTCARLWPPCGQPRPPVGVACENRAAQARAARDAWWRRRPPDGRETSTSL</sequence>